<dbReference type="InterPro" id="IPR008991">
    <property type="entry name" value="Translation_prot_SH3-like_sf"/>
</dbReference>
<evidence type="ECO:0000313" key="1">
    <source>
        <dbReference type="EMBL" id="GAA0164065.1"/>
    </source>
</evidence>
<gene>
    <name evidence="1" type="ORF">LIER_19786</name>
</gene>
<comment type="caution">
    <text evidence="1">The sequence shown here is derived from an EMBL/GenBank/DDBJ whole genome shotgun (WGS) entry which is preliminary data.</text>
</comment>
<dbReference type="EMBL" id="BAABME010004943">
    <property type="protein sequence ID" value="GAA0164065.1"/>
    <property type="molecule type" value="Genomic_DNA"/>
</dbReference>
<protein>
    <submittedName>
        <fullName evidence="1">Uncharacterized protein</fullName>
    </submittedName>
</protein>
<name>A0AAV3QJ23_LITER</name>
<reference evidence="1 2" key="1">
    <citation type="submission" date="2024-01" db="EMBL/GenBank/DDBJ databases">
        <title>The complete chloroplast genome sequence of Lithospermum erythrorhizon: insights into the phylogenetic relationship among Boraginaceae species and the maternal lineages of purple gromwells.</title>
        <authorList>
            <person name="Okada T."/>
            <person name="Watanabe K."/>
        </authorList>
    </citation>
    <scope>NUCLEOTIDE SEQUENCE [LARGE SCALE GENOMIC DNA]</scope>
</reference>
<dbReference type="SUPFAM" id="SSF50104">
    <property type="entry name" value="Translation proteins SH3-like domain"/>
    <property type="match status" value="1"/>
</dbReference>
<dbReference type="Proteomes" id="UP001454036">
    <property type="component" value="Unassembled WGS sequence"/>
</dbReference>
<evidence type="ECO:0000313" key="2">
    <source>
        <dbReference type="Proteomes" id="UP001454036"/>
    </source>
</evidence>
<sequence>MKIGPSELRAMIGLVAGGGRTEKPLRKQHPHGGGNHQYIGYASPVRPECLMHHPPRRLVLLPLGGIARRRGILAALAAMTDKAVSNFICQDYQYTFDNF</sequence>
<accession>A0AAV3QJ23</accession>
<keyword evidence="2" id="KW-1185">Reference proteome</keyword>
<proteinExistence type="predicted"/>
<organism evidence="1 2">
    <name type="scientific">Lithospermum erythrorhizon</name>
    <name type="common">Purple gromwell</name>
    <name type="synonym">Lithospermum officinale var. erythrorhizon</name>
    <dbReference type="NCBI Taxonomy" id="34254"/>
    <lineage>
        <taxon>Eukaryota</taxon>
        <taxon>Viridiplantae</taxon>
        <taxon>Streptophyta</taxon>
        <taxon>Embryophyta</taxon>
        <taxon>Tracheophyta</taxon>
        <taxon>Spermatophyta</taxon>
        <taxon>Magnoliopsida</taxon>
        <taxon>eudicotyledons</taxon>
        <taxon>Gunneridae</taxon>
        <taxon>Pentapetalae</taxon>
        <taxon>asterids</taxon>
        <taxon>lamiids</taxon>
        <taxon>Boraginales</taxon>
        <taxon>Boraginaceae</taxon>
        <taxon>Boraginoideae</taxon>
        <taxon>Lithospermeae</taxon>
        <taxon>Lithospermum</taxon>
    </lineage>
</organism>
<dbReference type="AlphaFoldDB" id="A0AAV3QJ23"/>